<dbReference type="InterPro" id="IPR018540">
    <property type="entry name" value="Spo0E-like"/>
</dbReference>
<gene>
    <name evidence="1" type="ORF">NCTC10343_05581</name>
</gene>
<protein>
    <submittedName>
        <fullName evidence="1">Spo0E like sporulation regulatory protein</fullName>
    </submittedName>
</protein>
<dbReference type="GO" id="GO:0043937">
    <property type="term" value="P:regulation of sporulation"/>
    <property type="evidence" value="ECO:0007669"/>
    <property type="project" value="InterPro"/>
</dbReference>
<proteinExistence type="predicted"/>
<dbReference type="GO" id="GO:0046983">
    <property type="term" value="F:protein dimerization activity"/>
    <property type="evidence" value="ECO:0007669"/>
    <property type="project" value="InterPro"/>
</dbReference>
<dbReference type="SUPFAM" id="SSF140500">
    <property type="entry name" value="BAS1536-like"/>
    <property type="match status" value="1"/>
</dbReference>
<dbReference type="GeneID" id="93350984"/>
<name>A0A379LT16_PAEPO</name>
<evidence type="ECO:0000313" key="2">
    <source>
        <dbReference type="Proteomes" id="UP000254400"/>
    </source>
</evidence>
<reference evidence="1 2" key="1">
    <citation type="submission" date="2018-06" db="EMBL/GenBank/DDBJ databases">
        <authorList>
            <consortium name="Pathogen Informatics"/>
            <person name="Doyle S."/>
        </authorList>
    </citation>
    <scope>NUCLEOTIDE SEQUENCE [LARGE SCALE GENOMIC DNA]</scope>
    <source>
        <strain evidence="1 2">NCTC10343</strain>
    </source>
</reference>
<dbReference type="AlphaFoldDB" id="A0A379LT16"/>
<dbReference type="Pfam" id="PF09388">
    <property type="entry name" value="SpoOE-like"/>
    <property type="match status" value="1"/>
</dbReference>
<sequence length="59" mass="7105">MNNAELLQKMERERQELHELAGRYGFRHPSVINMSEQLDQTLNEFQRKKIYALKRKSTV</sequence>
<accession>A0A379LT16</accession>
<organism evidence="1 2">
    <name type="scientific">Paenibacillus polymyxa</name>
    <name type="common">Bacillus polymyxa</name>
    <dbReference type="NCBI Taxonomy" id="1406"/>
    <lineage>
        <taxon>Bacteria</taxon>
        <taxon>Bacillati</taxon>
        <taxon>Bacillota</taxon>
        <taxon>Bacilli</taxon>
        <taxon>Bacillales</taxon>
        <taxon>Paenibacillaceae</taxon>
        <taxon>Paenibacillus</taxon>
    </lineage>
</organism>
<dbReference type="EMBL" id="UGSC01000002">
    <property type="protein sequence ID" value="SUE13159.1"/>
    <property type="molecule type" value="Genomic_DNA"/>
</dbReference>
<dbReference type="RefSeq" id="WP_019688391.1">
    <property type="nucleotide sequence ID" value="NZ_CP036497.1"/>
</dbReference>
<dbReference type="Proteomes" id="UP000254400">
    <property type="component" value="Unassembled WGS sequence"/>
</dbReference>
<evidence type="ECO:0000313" key="1">
    <source>
        <dbReference type="EMBL" id="SUE13159.1"/>
    </source>
</evidence>
<dbReference type="InterPro" id="IPR036638">
    <property type="entry name" value="HLH_DNA-bd_sf"/>
</dbReference>
<dbReference type="Gene3D" id="4.10.280.10">
    <property type="entry name" value="Helix-loop-helix DNA-binding domain"/>
    <property type="match status" value="1"/>
</dbReference>
<dbReference type="InterPro" id="IPR037208">
    <property type="entry name" value="Spo0E-like_sf"/>
</dbReference>